<gene>
    <name evidence="3" type="ORF">QTG54_014156</name>
</gene>
<reference evidence="3" key="1">
    <citation type="submission" date="2023-06" db="EMBL/GenBank/DDBJ databases">
        <title>Survivors Of The Sea: Transcriptome response of Skeletonema marinoi to long-term dormancy.</title>
        <authorList>
            <person name="Pinder M.I.M."/>
            <person name="Kourtchenko O."/>
            <person name="Robertson E.K."/>
            <person name="Larsson T."/>
            <person name="Maumus F."/>
            <person name="Osuna-Cruz C.M."/>
            <person name="Vancaester E."/>
            <person name="Stenow R."/>
            <person name="Vandepoele K."/>
            <person name="Ploug H."/>
            <person name="Bruchert V."/>
            <person name="Godhe A."/>
            <person name="Topel M."/>
        </authorList>
    </citation>
    <scope>NUCLEOTIDE SEQUENCE</scope>
    <source>
        <strain evidence="3">R05AC</strain>
    </source>
</reference>
<dbReference type="Gene3D" id="3.30.360.10">
    <property type="entry name" value="Dihydrodipicolinate Reductase, domain 2"/>
    <property type="match status" value="1"/>
</dbReference>
<evidence type="ECO:0000313" key="3">
    <source>
        <dbReference type="EMBL" id="KAK1735090.1"/>
    </source>
</evidence>
<feature type="chain" id="PRO_5042171279" evidence="2">
    <location>
        <begin position="23"/>
        <end position="266"/>
    </location>
</feature>
<feature type="signal peptide" evidence="2">
    <location>
        <begin position="1"/>
        <end position="22"/>
    </location>
</feature>
<keyword evidence="2" id="KW-0732">Signal</keyword>
<dbReference type="Proteomes" id="UP001224775">
    <property type="component" value="Unassembled WGS sequence"/>
</dbReference>
<keyword evidence="4" id="KW-1185">Reference proteome</keyword>
<name>A0AAD9D6V6_9STRA</name>
<evidence type="ECO:0000256" key="1">
    <source>
        <dbReference type="SAM" id="MobiDB-lite"/>
    </source>
</evidence>
<dbReference type="AlphaFoldDB" id="A0AAD9D6V6"/>
<organism evidence="3 4">
    <name type="scientific">Skeletonema marinoi</name>
    <dbReference type="NCBI Taxonomy" id="267567"/>
    <lineage>
        <taxon>Eukaryota</taxon>
        <taxon>Sar</taxon>
        <taxon>Stramenopiles</taxon>
        <taxon>Ochrophyta</taxon>
        <taxon>Bacillariophyta</taxon>
        <taxon>Coscinodiscophyceae</taxon>
        <taxon>Thalassiosirophycidae</taxon>
        <taxon>Thalassiosirales</taxon>
        <taxon>Skeletonemataceae</taxon>
        <taxon>Skeletonema</taxon>
        <taxon>Skeletonema marinoi-dohrnii complex</taxon>
    </lineage>
</organism>
<accession>A0AAD9D6V6</accession>
<feature type="region of interest" description="Disordered" evidence="1">
    <location>
        <begin position="44"/>
        <end position="73"/>
    </location>
</feature>
<sequence length="266" mass="28685">MTKMCWPYQLLTLAAIASVGSSFSPASSSPPPYTASLKSRPAAITPLCSSPPRPSSATETTTTSTSSSSFPTSDIFDATTTLTNYDQSQQQFIQSDGNQGMGGGLSALHHIQSLQPTTRTSLQQAITTLTNQAHSERATDSSKGRIMLGICASNAPEALGGLKSWVAQLTLPRGMLHGMDVDGVPIPVEELGSVYVKYSTGGAMTFREMRKSKRGFDALWRPGDALLEMYDGDFRGVYFSVELGDGVFRQFGVLPTDLFMEEEEDW</sequence>
<dbReference type="SUPFAM" id="SSF160532">
    <property type="entry name" value="Ava3019-like"/>
    <property type="match status" value="1"/>
</dbReference>
<proteinExistence type="predicted"/>
<evidence type="ECO:0000256" key="2">
    <source>
        <dbReference type="SAM" id="SignalP"/>
    </source>
</evidence>
<protein>
    <submittedName>
        <fullName evidence="3">Uncharacterized protein</fullName>
    </submittedName>
</protein>
<evidence type="ECO:0000313" key="4">
    <source>
        <dbReference type="Proteomes" id="UP001224775"/>
    </source>
</evidence>
<comment type="caution">
    <text evidence="3">The sequence shown here is derived from an EMBL/GenBank/DDBJ whole genome shotgun (WGS) entry which is preliminary data.</text>
</comment>
<feature type="compositionally biased region" description="Low complexity" evidence="1">
    <location>
        <begin position="55"/>
        <end position="73"/>
    </location>
</feature>
<dbReference type="EMBL" id="JATAAI010000035">
    <property type="protein sequence ID" value="KAK1735090.1"/>
    <property type="molecule type" value="Genomic_DNA"/>
</dbReference>